<dbReference type="EMBL" id="MJBS01000089">
    <property type="protein sequence ID" value="OHE95046.1"/>
    <property type="molecule type" value="Genomic_DNA"/>
</dbReference>
<organism evidence="2 3">
    <name type="scientific">Colletotrichum orchidophilum</name>
    <dbReference type="NCBI Taxonomy" id="1209926"/>
    <lineage>
        <taxon>Eukaryota</taxon>
        <taxon>Fungi</taxon>
        <taxon>Dikarya</taxon>
        <taxon>Ascomycota</taxon>
        <taxon>Pezizomycotina</taxon>
        <taxon>Sordariomycetes</taxon>
        <taxon>Hypocreomycetidae</taxon>
        <taxon>Glomerellales</taxon>
        <taxon>Glomerellaceae</taxon>
        <taxon>Colletotrichum</taxon>
    </lineage>
</organism>
<reference evidence="2 3" key="1">
    <citation type="submission" date="2016-09" db="EMBL/GenBank/DDBJ databases">
        <authorList>
            <person name="Capua I."/>
            <person name="De Benedictis P."/>
            <person name="Joannis T."/>
            <person name="Lombin L.H."/>
            <person name="Cattoli G."/>
        </authorList>
    </citation>
    <scope>NUCLEOTIDE SEQUENCE [LARGE SCALE GENOMIC DNA]</scope>
    <source>
        <strain evidence="2 3">IMI 309357</strain>
    </source>
</reference>
<protein>
    <submittedName>
        <fullName evidence="2">Uncharacterized protein</fullName>
    </submittedName>
</protein>
<dbReference type="RefSeq" id="XP_022472208.1">
    <property type="nucleotide sequence ID" value="XM_022621332.1"/>
</dbReference>
<evidence type="ECO:0000256" key="1">
    <source>
        <dbReference type="SAM" id="MobiDB-lite"/>
    </source>
</evidence>
<name>A0A1G4B113_9PEZI</name>
<proteinExistence type="predicted"/>
<dbReference type="GeneID" id="34562842"/>
<dbReference type="Proteomes" id="UP000176998">
    <property type="component" value="Unassembled WGS sequence"/>
</dbReference>
<keyword evidence="3" id="KW-1185">Reference proteome</keyword>
<sequence>MSPTPRSDLLPSDQQAEYGPRIGAANWVYPEARGRERAACMQPWQLTAKPLLGEAGRLTPPGASRGMPRPVPQQVGGGVGAINSGAGVAPVPCPEPRATVPMTGRRAW</sequence>
<evidence type="ECO:0000313" key="3">
    <source>
        <dbReference type="Proteomes" id="UP000176998"/>
    </source>
</evidence>
<accession>A0A1G4B113</accession>
<gene>
    <name evidence="2" type="ORF">CORC01_09703</name>
</gene>
<comment type="caution">
    <text evidence="2">The sequence shown here is derived from an EMBL/GenBank/DDBJ whole genome shotgun (WGS) entry which is preliminary data.</text>
</comment>
<dbReference type="AlphaFoldDB" id="A0A1G4B113"/>
<evidence type="ECO:0000313" key="2">
    <source>
        <dbReference type="EMBL" id="OHE95046.1"/>
    </source>
</evidence>
<feature type="region of interest" description="Disordered" evidence="1">
    <location>
        <begin position="54"/>
        <end position="108"/>
    </location>
</feature>